<protein>
    <submittedName>
        <fullName evidence="1">Avirulence D protein (AvrD)</fullName>
    </submittedName>
</protein>
<name>A0A4R2JRW0_9PSEU</name>
<evidence type="ECO:0000313" key="2">
    <source>
        <dbReference type="Proteomes" id="UP000295680"/>
    </source>
</evidence>
<dbReference type="InterPro" id="IPR008799">
    <property type="entry name" value="Pseudomon_AvrD"/>
</dbReference>
<proteinExistence type="predicted"/>
<dbReference type="OrthoDB" id="4919083at2"/>
<dbReference type="Proteomes" id="UP000295680">
    <property type="component" value="Unassembled WGS sequence"/>
</dbReference>
<dbReference type="RefSeq" id="WP_132113950.1">
    <property type="nucleotide sequence ID" value="NZ_SLWS01000002.1"/>
</dbReference>
<evidence type="ECO:0000313" key="1">
    <source>
        <dbReference type="EMBL" id="TCO62294.1"/>
    </source>
</evidence>
<comment type="caution">
    <text evidence="1">The sequence shown here is derived from an EMBL/GenBank/DDBJ whole genome shotgun (WGS) entry which is preliminary data.</text>
</comment>
<dbReference type="EMBL" id="SLWS01000002">
    <property type="protein sequence ID" value="TCO62294.1"/>
    <property type="molecule type" value="Genomic_DNA"/>
</dbReference>
<reference evidence="1 2" key="1">
    <citation type="submission" date="2019-03" db="EMBL/GenBank/DDBJ databases">
        <title>Genomic Encyclopedia of Type Strains, Phase IV (KMG-IV): sequencing the most valuable type-strain genomes for metagenomic binning, comparative biology and taxonomic classification.</title>
        <authorList>
            <person name="Goeker M."/>
        </authorList>
    </citation>
    <scope>NUCLEOTIDE SEQUENCE [LARGE SCALE GENOMIC DNA]</scope>
    <source>
        <strain evidence="1 2">DSM 45934</strain>
    </source>
</reference>
<gene>
    <name evidence="1" type="ORF">EV192_102431</name>
</gene>
<organism evidence="1 2">
    <name type="scientific">Actinocrispum wychmicini</name>
    <dbReference type="NCBI Taxonomy" id="1213861"/>
    <lineage>
        <taxon>Bacteria</taxon>
        <taxon>Bacillati</taxon>
        <taxon>Actinomycetota</taxon>
        <taxon>Actinomycetes</taxon>
        <taxon>Pseudonocardiales</taxon>
        <taxon>Pseudonocardiaceae</taxon>
        <taxon>Actinocrispum</taxon>
    </lineage>
</organism>
<dbReference type="AlphaFoldDB" id="A0A4R2JRW0"/>
<dbReference type="Pfam" id="PF05655">
    <property type="entry name" value="AvrD"/>
    <property type="match status" value="1"/>
</dbReference>
<accession>A0A4R2JRW0</accession>
<sequence>MSTETMLDSIDDYLGAAETRFFGHGYQRVRYDVDDVAVTVEYGGQRTIQATAAIRYPEGWSTKSGGELRPHLSTIDGVLLGARLGEFFLAAGLGLDAGQRADAWLRRVVLRAGSQPQEDLSDLALRATWRAASTEPVLPGATVSIVDARVGAMKVRCEIEHRSASPLPGETRFDLSEELLGSDERRCYGTAFIARGQGMREIVVSKKDMRASAKVDQSGPGVAMTGMEAAYQPSLSMIDCFVSSLQLAQVLLYETDGLSRGESDTLWMRQTSIVASDPRRPWPGDVDTRLTDPGLVEMGDSVWRTARILGACAGMSLDCDVAHRLP</sequence>
<keyword evidence="2" id="KW-1185">Reference proteome</keyword>